<reference evidence="2 4" key="2">
    <citation type="submission" date="2020-08" db="EMBL/GenBank/DDBJ databases">
        <title>Sequencing the genomes of 1000 actinobacteria strains.</title>
        <authorList>
            <person name="Klenk H.-P."/>
        </authorList>
    </citation>
    <scope>NUCLEOTIDE SEQUENCE [LARGE SCALE GENOMIC DNA]</scope>
    <source>
        <strain evidence="2 4">DSM 9581</strain>
    </source>
</reference>
<sequence length="131" mass="14707">MTTQAETSSLHTSTAMRELPIMSAQYSLRVSAQPSPENLPEWTFLSNHGHVLVCLALDPQSRLRDIAARVGITERAVQGILRNLEDAGYVLKERVGRRNSYTVNGDQPFRHPLEARVPVGDFLRLITGQRR</sequence>
<keyword evidence="3" id="KW-1185">Reference proteome</keyword>
<organism evidence="1 3">
    <name type="scientific">Cellulomonas hominis</name>
    <dbReference type="NCBI Taxonomy" id="156981"/>
    <lineage>
        <taxon>Bacteria</taxon>
        <taxon>Bacillati</taxon>
        <taxon>Actinomycetota</taxon>
        <taxon>Actinomycetes</taxon>
        <taxon>Micrococcales</taxon>
        <taxon>Cellulomonadaceae</taxon>
        <taxon>Cellulomonas</taxon>
    </lineage>
</organism>
<gene>
    <name evidence="1" type="ORF">CHO01_17330</name>
    <name evidence="2" type="ORF">HNR08_003314</name>
</gene>
<dbReference type="Proteomes" id="UP000321723">
    <property type="component" value="Unassembled WGS sequence"/>
</dbReference>
<name>A0A511FE62_9CELL</name>
<evidence type="ECO:0000313" key="1">
    <source>
        <dbReference type="EMBL" id="GEL46617.1"/>
    </source>
</evidence>
<dbReference type="AlphaFoldDB" id="A0A511FE62"/>
<dbReference type="GO" id="GO:0003677">
    <property type="term" value="F:DNA binding"/>
    <property type="evidence" value="ECO:0007669"/>
    <property type="project" value="UniProtKB-KW"/>
</dbReference>
<evidence type="ECO:0000313" key="4">
    <source>
        <dbReference type="Proteomes" id="UP000564629"/>
    </source>
</evidence>
<dbReference type="Pfam" id="PF13412">
    <property type="entry name" value="HTH_24"/>
    <property type="match status" value="1"/>
</dbReference>
<dbReference type="SUPFAM" id="SSF46785">
    <property type="entry name" value="Winged helix' DNA-binding domain"/>
    <property type="match status" value="1"/>
</dbReference>
<dbReference type="Gene3D" id="1.10.10.10">
    <property type="entry name" value="Winged helix-like DNA-binding domain superfamily/Winged helix DNA-binding domain"/>
    <property type="match status" value="1"/>
</dbReference>
<keyword evidence="2" id="KW-0238">DNA-binding</keyword>
<comment type="caution">
    <text evidence="1">The sequence shown here is derived from an EMBL/GenBank/DDBJ whole genome shotgun (WGS) entry which is preliminary data.</text>
</comment>
<dbReference type="EMBL" id="JACHDN010000001">
    <property type="protein sequence ID" value="MBB5474578.1"/>
    <property type="molecule type" value="Genomic_DNA"/>
</dbReference>
<reference evidence="1 3" key="1">
    <citation type="submission" date="2019-07" db="EMBL/GenBank/DDBJ databases">
        <title>Whole genome shotgun sequence of Cellulomonas hominis NBRC 16055.</title>
        <authorList>
            <person name="Hosoyama A."/>
            <person name="Uohara A."/>
            <person name="Ohji S."/>
            <person name="Ichikawa N."/>
        </authorList>
    </citation>
    <scope>NUCLEOTIDE SEQUENCE [LARGE SCALE GENOMIC DNA]</scope>
    <source>
        <strain evidence="1 3">NBRC 16055</strain>
    </source>
</reference>
<dbReference type="EMBL" id="BJVQ01000019">
    <property type="protein sequence ID" value="GEL46617.1"/>
    <property type="molecule type" value="Genomic_DNA"/>
</dbReference>
<evidence type="ECO:0000313" key="3">
    <source>
        <dbReference type="Proteomes" id="UP000321723"/>
    </source>
</evidence>
<dbReference type="InterPro" id="IPR036390">
    <property type="entry name" value="WH_DNA-bd_sf"/>
</dbReference>
<dbReference type="RefSeq" id="WP_246803034.1">
    <property type="nucleotide sequence ID" value="NZ_BJVQ01000019.1"/>
</dbReference>
<dbReference type="Proteomes" id="UP000564629">
    <property type="component" value="Unassembled WGS sequence"/>
</dbReference>
<dbReference type="CDD" id="cd00090">
    <property type="entry name" value="HTH_ARSR"/>
    <property type="match status" value="1"/>
</dbReference>
<dbReference type="InterPro" id="IPR011991">
    <property type="entry name" value="ArsR-like_HTH"/>
</dbReference>
<dbReference type="InterPro" id="IPR036388">
    <property type="entry name" value="WH-like_DNA-bd_sf"/>
</dbReference>
<accession>A0A511FE62</accession>
<evidence type="ECO:0000313" key="2">
    <source>
        <dbReference type="EMBL" id="MBB5474578.1"/>
    </source>
</evidence>
<protein>
    <submittedName>
        <fullName evidence="1 2">MarR family transcriptional regulator</fullName>
    </submittedName>
</protein>
<proteinExistence type="predicted"/>